<protein>
    <submittedName>
        <fullName evidence="1">Uncharacterized protein</fullName>
    </submittedName>
</protein>
<organism evidence="1">
    <name type="scientific">Siphoviridae sp. ctrvp54</name>
    <dbReference type="NCBI Taxonomy" id="2825690"/>
    <lineage>
        <taxon>Viruses</taxon>
        <taxon>Duplodnaviria</taxon>
        <taxon>Heunggongvirae</taxon>
        <taxon>Uroviricota</taxon>
        <taxon>Caudoviricetes</taxon>
    </lineage>
</organism>
<name>A0A8S5P8Z0_9CAUD</name>
<proteinExistence type="predicted"/>
<accession>A0A8S5P8Z0</accession>
<sequence>MTKGRYVATVTIDFHIPDGLNIQPLEEMKKRLIVNADSALQRIIEDECDPEYETVDVQRQYADLYRVPDDEMEDE</sequence>
<reference evidence="1" key="1">
    <citation type="journal article" date="2021" name="Proc. Natl. Acad. Sci. U.S.A.">
        <title>A Catalog of Tens of Thousands of Viruses from Human Metagenomes Reveals Hidden Associations with Chronic Diseases.</title>
        <authorList>
            <person name="Tisza M.J."/>
            <person name="Buck C.B."/>
        </authorList>
    </citation>
    <scope>NUCLEOTIDE SEQUENCE</scope>
    <source>
        <strain evidence="1">Ctrvp54</strain>
    </source>
</reference>
<dbReference type="EMBL" id="BK015354">
    <property type="protein sequence ID" value="DAE02865.1"/>
    <property type="molecule type" value="Genomic_DNA"/>
</dbReference>
<evidence type="ECO:0000313" key="1">
    <source>
        <dbReference type="EMBL" id="DAE02865.1"/>
    </source>
</evidence>